<protein>
    <recommendedName>
        <fullName evidence="1">Pseudouridine synthase I TruA alpha/beta domain-containing protein</fullName>
    </recommendedName>
</protein>
<gene>
    <name evidence="2" type="ORF">PCOR1329_LOCUS68302</name>
</gene>
<dbReference type="Gene3D" id="3.30.70.660">
    <property type="entry name" value="Pseudouridine synthase I, catalytic domain, C-terminal subdomain"/>
    <property type="match status" value="1"/>
</dbReference>
<dbReference type="EMBL" id="CAUYUJ010018902">
    <property type="protein sequence ID" value="CAK0887168.1"/>
    <property type="molecule type" value="Genomic_DNA"/>
</dbReference>
<comment type="caution">
    <text evidence="2">The sequence shown here is derived from an EMBL/GenBank/DDBJ whole genome shotgun (WGS) entry which is preliminary data.</text>
</comment>
<accession>A0ABN9WKR9</accession>
<evidence type="ECO:0000259" key="1">
    <source>
        <dbReference type="Pfam" id="PF01416"/>
    </source>
</evidence>
<dbReference type="SUPFAM" id="SSF55120">
    <property type="entry name" value="Pseudouridine synthase"/>
    <property type="match status" value="1"/>
</dbReference>
<dbReference type="InterPro" id="IPR020095">
    <property type="entry name" value="PsdUridine_synth_TruA_C"/>
</dbReference>
<name>A0ABN9WKR9_9DINO</name>
<reference evidence="2" key="1">
    <citation type="submission" date="2023-10" db="EMBL/GenBank/DDBJ databases">
        <authorList>
            <person name="Chen Y."/>
            <person name="Shah S."/>
            <person name="Dougan E. K."/>
            <person name="Thang M."/>
            <person name="Chan C."/>
        </authorList>
    </citation>
    <scope>NUCLEOTIDE SEQUENCE [LARGE SCALE GENOMIC DNA]</scope>
</reference>
<organism evidence="2 3">
    <name type="scientific">Prorocentrum cordatum</name>
    <dbReference type="NCBI Taxonomy" id="2364126"/>
    <lineage>
        <taxon>Eukaryota</taxon>
        <taxon>Sar</taxon>
        <taxon>Alveolata</taxon>
        <taxon>Dinophyceae</taxon>
        <taxon>Prorocentrales</taxon>
        <taxon>Prorocentraceae</taxon>
        <taxon>Prorocentrum</taxon>
    </lineage>
</organism>
<sequence>MRCFFCYAFAVLTPLSSRRSPHAWLLPSAPSLRRWRLAASLAREDPSRGPERDTVRTIRRIEVVDEGAGQCRIDMQLDGALYKMVRNVVGCIVYAALGRVSLEDVREALQRPSAARPSRCELGEFPCLPASGLCLERVHYAAEDDF</sequence>
<keyword evidence="3" id="KW-1185">Reference proteome</keyword>
<evidence type="ECO:0000313" key="2">
    <source>
        <dbReference type="EMBL" id="CAK0887168.1"/>
    </source>
</evidence>
<evidence type="ECO:0000313" key="3">
    <source>
        <dbReference type="Proteomes" id="UP001189429"/>
    </source>
</evidence>
<dbReference type="Proteomes" id="UP001189429">
    <property type="component" value="Unassembled WGS sequence"/>
</dbReference>
<proteinExistence type="predicted"/>
<dbReference type="InterPro" id="IPR020097">
    <property type="entry name" value="PsdUridine_synth_TruA_a/b_dom"/>
</dbReference>
<dbReference type="InterPro" id="IPR020103">
    <property type="entry name" value="PsdUridine_synth_cat_dom_sf"/>
</dbReference>
<feature type="domain" description="Pseudouridine synthase I TruA alpha/beta" evidence="1">
    <location>
        <begin position="48"/>
        <end position="140"/>
    </location>
</feature>
<dbReference type="Pfam" id="PF01416">
    <property type="entry name" value="PseudoU_synth_1"/>
    <property type="match status" value="1"/>
</dbReference>